<evidence type="ECO:0000256" key="5">
    <source>
        <dbReference type="ARBA" id="ARBA00022763"/>
    </source>
</evidence>
<dbReference type="InterPro" id="IPR000953">
    <property type="entry name" value="Chromo/chromo_shadow_dom"/>
</dbReference>
<dbReference type="PANTHER" id="PTHR10880:SF15">
    <property type="entry name" value="MSL COMPLEX SUBUNIT 3"/>
    <property type="match status" value="1"/>
</dbReference>
<keyword evidence="9" id="KW-0234">DNA repair</keyword>
<dbReference type="FunFam" id="1.10.274.30:FF:000004">
    <property type="entry name" value="Putative Chromatin modification-related protein eaf3"/>
    <property type="match status" value="1"/>
</dbReference>
<dbReference type="GO" id="GO:0035267">
    <property type="term" value="C:NuA4 histone acetyltransferase complex"/>
    <property type="evidence" value="ECO:0007669"/>
    <property type="project" value="TreeGrafter"/>
</dbReference>
<evidence type="ECO:0000256" key="1">
    <source>
        <dbReference type="ARBA" id="ARBA00004123"/>
    </source>
</evidence>
<dbReference type="InterPro" id="IPR038217">
    <property type="entry name" value="MRG_C_sf"/>
</dbReference>
<evidence type="ECO:0000256" key="9">
    <source>
        <dbReference type="ARBA" id="ARBA00023204"/>
    </source>
</evidence>
<dbReference type="FunCoup" id="A0A2T3APB3">
    <property type="interactions" value="626"/>
</dbReference>
<dbReference type="GeneID" id="36569496"/>
<comment type="similarity">
    <text evidence="2">Belongs to the MRG family.</text>
</comment>
<keyword evidence="10" id="KW-0539">Nucleus</keyword>
<dbReference type="EMBL" id="KZ679020">
    <property type="protein sequence ID" value="PSS06773.1"/>
    <property type="molecule type" value="Genomic_DNA"/>
</dbReference>
<proteinExistence type="inferred from homology"/>
<comment type="function">
    <text evidence="11">Involved in deacetylation of histones, chromatin assembly and chromosome segregation. May act as a transcriptional oscillator, directing histone deacetylases to specific chromosomal domains. Component of the NuA4 histone acetyltransferase complex which is involved in transcriptional activation of selected genes principally by acetylation of nucleosomal histone H4 and H2A. The NuA4 complex is also involved in DNA repair.</text>
</comment>
<evidence type="ECO:0000256" key="6">
    <source>
        <dbReference type="ARBA" id="ARBA00022853"/>
    </source>
</evidence>
<dbReference type="STRING" id="857342.A0A2T3APB3"/>
<dbReference type="SUPFAM" id="SSF54160">
    <property type="entry name" value="Chromo domain-like"/>
    <property type="match status" value="1"/>
</dbReference>
<dbReference type="InterPro" id="IPR016197">
    <property type="entry name" value="Chromo-like_dom_sf"/>
</dbReference>
<name>A0A2T3APB3_AMORE</name>
<dbReference type="GO" id="GO:0006355">
    <property type="term" value="P:regulation of DNA-templated transcription"/>
    <property type="evidence" value="ECO:0007669"/>
    <property type="project" value="InterPro"/>
</dbReference>
<protein>
    <recommendedName>
        <fullName evidence="4">Chromatin modification-related protein EAF3</fullName>
    </recommendedName>
    <alternativeName>
        <fullName evidence="12">Chromatin modification-related protein eaf3</fullName>
    </alternativeName>
</protein>
<dbReference type="Gene3D" id="1.10.274.30">
    <property type="entry name" value="MRG domain"/>
    <property type="match status" value="1"/>
</dbReference>
<evidence type="ECO:0000256" key="10">
    <source>
        <dbReference type="ARBA" id="ARBA00023242"/>
    </source>
</evidence>
<gene>
    <name evidence="15" type="ORF">M430DRAFT_111162</name>
</gene>
<dbReference type="Gene3D" id="2.30.30.140">
    <property type="match status" value="1"/>
</dbReference>
<keyword evidence="7" id="KW-0805">Transcription regulation</keyword>
<feature type="region of interest" description="Disordered" evidence="13">
    <location>
        <begin position="87"/>
        <end position="134"/>
    </location>
</feature>
<evidence type="ECO:0000313" key="16">
    <source>
        <dbReference type="Proteomes" id="UP000241818"/>
    </source>
</evidence>
<reference evidence="15 16" key="1">
    <citation type="journal article" date="2018" name="New Phytol.">
        <title>Comparative genomics and transcriptomics depict ericoid mycorrhizal fungi as versatile saprotrophs and plant mutualists.</title>
        <authorList>
            <person name="Martino E."/>
            <person name="Morin E."/>
            <person name="Grelet G.A."/>
            <person name="Kuo A."/>
            <person name="Kohler A."/>
            <person name="Daghino S."/>
            <person name="Barry K.W."/>
            <person name="Cichocki N."/>
            <person name="Clum A."/>
            <person name="Dockter R.B."/>
            <person name="Hainaut M."/>
            <person name="Kuo R.C."/>
            <person name="LaButti K."/>
            <person name="Lindahl B.D."/>
            <person name="Lindquist E.A."/>
            <person name="Lipzen A."/>
            <person name="Khouja H.R."/>
            <person name="Magnuson J."/>
            <person name="Murat C."/>
            <person name="Ohm R.A."/>
            <person name="Singer S.W."/>
            <person name="Spatafora J.W."/>
            <person name="Wang M."/>
            <person name="Veneault-Fourrey C."/>
            <person name="Henrissat B."/>
            <person name="Grigoriev I.V."/>
            <person name="Martin F.M."/>
            <person name="Perotto S."/>
        </authorList>
    </citation>
    <scope>NUCLEOTIDE SEQUENCE [LARGE SCALE GENOMIC DNA]</scope>
    <source>
        <strain evidence="15 16">ATCC 22711</strain>
    </source>
</reference>
<evidence type="ECO:0000256" key="11">
    <source>
        <dbReference type="ARBA" id="ARBA00057322"/>
    </source>
</evidence>
<evidence type="ECO:0000256" key="2">
    <source>
        <dbReference type="ARBA" id="ARBA00009093"/>
    </source>
</evidence>
<dbReference type="InParanoid" id="A0A2T3APB3"/>
<dbReference type="Pfam" id="PF05712">
    <property type="entry name" value="MRG"/>
    <property type="match status" value="1"/>
</dbReference>
<dbReference type="Proteomes" id="UP000241818">
    <property type="component" value="Unassembled WGS sequence"/>
</dbReference>
<evidence type="ECO:0000256" key="4">
    <source>
        <dbReference type="ARBA" id="ARBA00018505"/>
    </source>
</evidence>
<evidence type="ECO:0000313" key="15">
    <source>
        <dbReference type="EMBL" id="PSS06773.1"/>
    </source>
</evidence>
<dbReference type="InterPro" id="IPR026541">
    <property type="entry name" value="MRG_dom"/>
</dbReference>
<keyword evidence="5" id="KW-0227">DNA damage</keyword>
<dbReference type="OrthoDB" id="124855at2759"/>
<comment type="subcellular location">
    <subcellularLocation>
        <location evidence="1">Nucleus</location>
    </subcellularLocation>
</comment>
<keyword evidence="16" id="KW-1185">Reference proteome</keyword>
<evidence type="ECO:0000256" key="12">
    <source>
        <dbReference type="ARBA" id="ARBA00072864"/>
    </source>
</evidence>
<dbReference type="GO" id="GO:0006338">
    <property type="term" value="P:chromatin remodeling"/>
    <property type="evidence" value="ECO:0007669"/>
    <property type="project" value="UniProtKB-ARBA"/>
</dbReference>
<evidence type="ECO:0000256" key="3">
    <source>
        <dbReference type="ARBA" id="ARBA00011353"/>
    </source>
</evidence>
<keyword evidence="8" id="KW-0804">Transcription</keyword>
<dbReference type="CDD" id="cd18983">
    <property type="entry name" value="CBD_MSL3_like"/>
    <property type="match status" value="1"/>
</dbReference>
<keyword evidence="6" id="KW-0156">Chromatin regulator</keyword>
<dbReference type="InterPro" id="IPR053820">
    <property type="entry name" value="MSL3_chromo-like"/>
</dbReference>
<evidence type="ECO:0000256" key="7">
    <source>
        <dbReference type="ARBA" id="ARBA00023015"/>
    </source>
</evidence>
<dbReference type="PANTHER" id="PTHR10880">
    <property type="entry name" value="MORTALITY FACTOR 4-LIKE PROTEIN"/>
    <property type="match status" value="1"/>
</dbReference>
<dbReference type="GO" id="GO:0006281">
    <property type="term" value="P:DNA repair"/>
    <property type="evidence" value="ECO:0007669"/>
    <property type="project" value="UniProtKB-KW"/>
</dbReference>
<dbReference type="InterPro" id="IPR008676">
    <property type="entry name" value="MRG"/>
</dbReference>
<dbReference type="Pfam" id="PF22732">
    <property type="entry name" value="MSL3_chromo-like"/>
    <property type="match status" value="1"/>
</dbReference>
<evidence type="ECO:0000259" key="14">
    <source>
        <dbReference type="SMART" id="SM00298"/>
    </source>
</evidence>
<organism evidence="15 16">
    <name type="scientific">Amorphotheca resinae ATCC 22711</name>
    <dbReference type="NCBI Taxonomy" id="857342"/>
    <lineage>
        <taxon>Eukaryota</taxon>
        <taxon>Fungi</taxon>
        <taxon>Dikarya</taxon>
        <taxon>Ascomycota</taxon>
        <taxon>Pezizomycotina</taxon>
        <taxon>Leotiomycetes</taxon>
        <taxon>Helotiales</taxon>
        <taxon>Amorphothecaceae</taxon>
        <taxon>Amorphotheca</taxon>
    </lineage>
</organism>
<dbReference type="PROSITE" id="PS51640">
    <property type="entry name" value="MRG"/>
    <property type="match status" value="1"/>
</dbReference>
<dbReference type="SMART" id="SM00298">
    <property type="entry name" value="CHROMO"/>
    <property type="match status" value="1"/>
</dbReference>
<dbReference type="AlphaFoldDB" id="A0A2T3APB3"/>
<evidence type="ECO:0000256" key="13">
    <source>
        <dbReference type="SAM" id="MobiDB-lite"/>
    </source>
</evidence>
<feature type="domain" description="Chromo" evidence="14">
    <location>
        <begin position="27"/>
        <end position="84"/>
    </location>
</feature>
<dbReference type="FunFam" id="2.30.30.140:FF:000149">
    <property type="entry name" value="WGS project CABT00000000 data, contig 2.3"/>
    <property type="match status" value="1"/>
</dbReference>
<evidence type="ECO:0000256" key="8">
    <source>
        <dbReference type="ARBA" id="ARBA00023163"/>
    </source>
</evidence>
<comment type="subunit">
    <text evidence="3">Component of the NuA4 histone acetyltransferase complex.</text>
</comment>
<sequence length="435" mass="49609">MAPSKSAAATAPFSKDERVLCFHHEMLYEAKVLDSRPTEDNQSWQYRIHYKGWKNTWDDWVPQDRVRKFTDENKELAAQLHNQMKLLQQRAPKSTTKKGGRTNGSDLSSARGSEERHASTATQSGRGPRRNRDYDLEPVKIFGRAAMSPIGSCRVLGHESIEATVKPRRCEPCTIGAIQKAATGISSEFSLLICQKKKTKKRPYPKLAIHTKIGPATPAPRLYYEDMQNLLVLPASLKKPFLIRDVQLQEAEFHARPSIKLLIPDHIKAILVDDWENVTKNQQLVPLPSAHPVNSILNDYLEFERPKRQPASAQADILEEVVAGLKEYFDKCLGRILLYRFERNQYLEVRELWNSNKPEWAGKGAGDTYGAEHLCRLLVSLPELIAQTNMDLQSVNRLREELSKLTNWLGRNATTYFVSEYETPNQDYVEKARGV</sequence>
<dbReference type="GO" id="GO:0032221">
    <property type="term" value="C:Rpd3S complex"/>
    <property type="evidence" value="ECO:0007669"/>
    <property type="project" value="TreeGrafter"/>
</dbReference>
<dbReference type="RefSeq" id="XP_024716503.1">
    <property type="nucleotide sequence ID" value="XM_024861415.1"/>
</dbReference>
<accession>A0A2T3APB3</accession>